<evidence type="ECO:0000259" key="7">
    <source>
        <dbReference type="PROSITE" id="PS50112"/>
    </source>
</evidence>
<dbReference type="InterPro" id="IPR013655">
    <property type="entry name" value="PAS_fold_3"/>
</dbReference>
<keyword evidence="10" id="KW-1185">Reference proteome</keyword>
<dbReference type="SUPFAM" id="SSF55874">
    <property type="entry name" value="ATPase domain of HSP90 chaperone/DNA topoisomerase II/histidine kinase"/>
    <property type="match status" value="1"/>
</dbReference>
<dbReference type="EC" id="2.7.13.3" evidence="2"/>
<dbReference type="Pfam" id="PF00512">
    <property type="entry name" value="HisKA"/>
    <property type="match status" value="1"/>
</dbReference>
<feature type="domain" description="PAC" evidence="8">
    <location>
        <begin position="305"/>
        <end position="359"/>
    </location>
</feature>
<dbReference type="PANTHER" id="PTHR43304:SF1">
    <property type="entry name" value="PAC DOMAIN-CONTAINING PROTEIN"/>
    <property type="match status" value="1"/>
</dbReference>
<dbReference type="InterPro" id="IPR005467">
    <property type="entry name" value="His_kinase_dom"/>
</dbReference>
<sequence length="847" mass="99779">MKTDFNLFEHSPIPTIVSDSSGKIIFRNKNTNGLFYEINIPENINNISLLFPFFDLQNPKKNQILNDKKGHPVAIDIETVNYKDQNEFYLLFLQKTNQNKFTEKKQYVIQQKYNVFEDFIDTIKEGVLVFDANGKLQFTNKKAKNLLEIANTNRKRLEVWELFDYFISKDNWKENINSLSLHKTIKFTFNKNNKFYQAEIRKKIYETRCFYLLIYNDITKKVSDNKIIKEQHNEIDFLHKNFPAAFFQLHVTPDKESYFEYVSESFQEIFGFELLTYQSKWDTNLVLHPEDFDSFVEAKNKAISYVQEFKFTGRFELTSGEIIWFDANAIPIIKDDEITFNGIVQNITERKKEEAEISKKRFFNDSILYNIPADIAYFDKDHNYLFINPQAISDDTTRNWLIGRNDFDYCEMKGLDTSIANIRRGYFNQAKETKKQVDWIDEINRDGKKISVLRRFYPIYMEGEFTNMIGYGVNVSELKNLQKILDQSQYENELILKSALDGVVMIDNNWTVTYWNPEAENIFGWKASEVMGNNLSLIIFPKIENVNYDIRDYFNKNSVQFETKKTFEFNAVTKKNNEISIDLTIVSLEDQGFKTKFIVFVRDISTRKVKEKQIRFQNELLVKQNRELEQFNFITSHDLQEPLLTLIGYSNLLKDDYEDKLDDEGKLFLEFISNSAGRMRALISGLLEYNRIVKNKETLTCDLNDLMVEVLDDLHASILETRASISYIKLPIINCYPVFFRSLLQNLISNAIKFKKKAIKPKIILSVKETQQKWLFSVKDNGIGIDEKHFEQIFIMFKRLNNINDYKGYGIGLSHCKKIIEIHNGEIWVNSTPKKGSTFYFTIDKKI</sequence>
<evidence type="ECO:0000256" key="4">
    <source>
        <dbReference type="ARBA" id="ARBA00022679"/>
    </source>
</evidence>
<dbReference type="SMART" id="SM00387">
    <property type="entry name" value="HATPase_c"/>
    <property type="match status" value="1"/>
</dbReference>
<dbReference type="Pfam" id="PF00989">
    <property type="entry name" value="PAS"/>
    <property type="match status" value="1"/>
</dbReference>
<dbReference type="InterPro" id="IPR036097">
    <property type="entry name" value="HisK_dim/P_sf"/>
</dbReference>
<dbReference type="SMART" id="SM00388">
    <property type="entry name" value="HisKA"/>
    <property type="match status" value="1"/>
</dbReference>
<name>A0ABW3J5R9_9FLAO</name>
<dbReference type="InterPro" id="IPR035965">
    <property type="entry name" value="PAS-like_dom_sf"/>
</dbReference>
<keyword evidence="5" id="KW-0418">Kinase</keyword>
<dbReference type="InterPro" id="IPR004358">
    <property type="entry name" value="Sig_transdc_His_kin-like_C"/>
</dbReference>
<dbReference type="Pfam" id="PF13188">
    <property type="entry name" value="PAS_8"/>
    <property type="match status" value="1"/>
</dbReference>
<comment type="catalytic activity">
    <reaction evidence="1">
        <text>ATP + protein L-histidine = ADP + protein N-phospho-L-histidine.</text>
        <dbReference type="EC" id="2.7.13.3"/>
    </reaction>
</comment>
<dbReference type="SUPFAM" id="SSF55785">
    <property type="entry name" value="PYP-like sensor domain (PAS domain)"/>
    <property type="match status" value="3"/>
</dbReference>
<dbReference type="PANTHER" id="PTHR43304">
    <property type="entry name" value="PHYTOCHROME-LIKE PROTEIN CPH1"/>
    <property type="match status" value="1"/>
</dbReference>
<dbReference type="InterPro" id="IPR013767">
    <property type="entry name" value="PAS_fold"/>
</dbReference>
<dbReference type="CDD" id="cd00130">
    <property type="entry name" value="PAS"/>
    <property type="match status" value="2"/>
</dbReference>
<organism evidence="9 10">
    <name type="scientific">Flavobacterium myungsuense</name>
    <dbReference type="NCBI Taxonomy" id="651823"/>
    <lineage>
        <taxon>Bacteria</taxon>
        <taxon>Pseudomonadati</taxon>
        <taxon>Bacteroidota</taxon>
        <taxon>Flavobacteriia</taxon>
        <taxon>Flavobacteriales</taxon>
        <taxon>Flavobacteriaceae</taxon>
        <taxon>Flavobacterium</taxon>
    </lineage>
</organism>
<dbReference type="NCBIfam" id="TIGR00229">
    <property type="entry name" value="sensory_box"/>
    <property type="match status" value="2"/>
</dbReference>
<dbReference type="CDD" id="cd00082">
    <property type="entry name" value="HisKA"/>
    <property type="match status" value="1"/>
</dbReference>
<dbReference type="Gene3D" id="3.30.565.10">
    <property type="entry name" value="Histidine kinase-like ATPase, C-terminal domain"/>
    <property type="match status" value="1"/>
</dbReference>
<keyword evidence="4" id="KW-0808">Transferase</keyword>
<dbReference type="RefSeq" id="WP_379759213.1">
    <property type="nucleotide sequence ID" value="NZ_JBHSYB010000067.1"/>
</dbReference>
<proteinExistence type="predicted"/>
<dbReference type="PROSITE" id="PS50109">
    <property type="entry name" value="HIS_KIN"/>
    <property type="match status" value="1"/>
</dbReference>
<feature type="domain" description="Histidine kinase" evidence="6">
    <location>
        <begin position="634"/>
        <end position="847"/>
    </location>
</feature>
<evidence type="ECO:0000256" key="3">
    <source>
        <dbReference type="ARBA" id="ARBA00022553"/>
    </source>
</evidence>
<dbReference type="InterPro" id="IPR052162">
    <property type="entry name" value="Sensor_kinase/Photoreceptor"/>
</dbReference>
<evidence type="ECO:0000259" key="6">
    <source>
        <dbReference type="PROSITE" id="PS50109"/>
    </source>
</evidence>
<dbReference type="SUPFAM" id="SSF47384">
    <property type="entry name" value="Homodimeric domain of signal transducing histidine kinase"/>
    <property type="match status" value="1"/>
</dbReference>
<accession>A0ABW3J5R9</accession>
<evidence type="ECO:0000256" key="2">
    <source>
        <dbReference type="ARBA" id="ARBA00012438"/>
    </source>
</evidence>
<protein>
    <recommendedName>
        <fullName evidence="2">histidine kinase</fullName>
        <ecNumber evidence="2">2.7.13.3</ecNumber>
    </recommendedName>
</protein>
<dbReference type="InterPro" id="IPR000700">
    <property type="entry name" value="PAS-assoc_C"/>
</dbReference>
<dbReference type="PRINTS" id="PR00344">
    <property type="entry name" value="BCTRLSENSOR"/>
</dbReference>
<evidence type="ECO:0000259" key="8">
    <source>
        <dbReference type="PROSITE" id="PS50113"/>
    </source>
</evidence>
<reference evidence="10" key="1">
    <citation type="journal article" date="2019" name="Int. J. Syst. Evol. Microbiol.">
        <title>The Global Catalogue of Microorganisms (GCM) 10K type strain sequencing project: providing services to taxonomists for standard genome sequencing and annotation.</title>
        <authorList>
            <consortium name="The Broad Institute Genomics Platform"/>
            <consortium name="The Broad Institute Genome Sequencing Center for Infectious Disease"/>
            <person name="Wu L."/>
            <person name="Ma J."/>
        </authorList>
    </citation>
    <scope>NUCLEOTIDE SEQUENCE [LARGE SCALE GENOMIC DNA]</scope>
    <source>
        <strain evidence="10">CECT 7649</strain>
    </source>
</reference>
<dbReference type="Pfam" id="PF08447">
    <property type="entry name" value="PAS_3"/>
    <property type="match status" value="1"/>
</dbReference>
<dbReference type="PROSITE" id="PS50112">
    <property type="entry name" value="PAS"/>
    <property type="match status" value="1"/>
</dbReference>
<feature type="domain" description="PAS" evidence="7">
    <location>
        <begin position="488"/>
        <end position="535"/>
    </location>
</feature>
<dbReference type="EMBL" id="JBHTIZ010000046">
    <property type="protein sequence ID" value="MFD0985439.1"/>
    <property type="molecule type" value="Genomic_DNA"/>
</dbReference>
<gene>
    <name evidence="9" type="ORF">ACFQ0S_13230</name>
</gene>
<dbReference type="Gene3D" id="3.30.450.20">
    <property type="entry name" value="PAS domain"/>
    <property type="match status" value="4"/>
</dbReference>
<dbReference type="Gene3D" id="1.10.287.130">
    <property type="match status" value="1"/>
</dbReference>
<dbReference type="InterPro" id="IPR003661">
    <property type="entry name" value="HisK_dim/P_dom"/>
</dbReference>
<dbReference type="Pfam" id="PF02518">
    <property type="entry name" value="HATPase_c"/>
    <property type="match status" value="1"/>
</dbReference>
<keyword evidence="3" id="KW-0597">Phosphoprotein</keyword>
<evidence type="ECO:0000313" key="10">
    <source>
        <dbReference type="Proteomes" id="UP001597051"/>
    </source>
</evidence>
<dbReference type="Proteomes" id="UP001597051">
    <property type="component" value="Unassembled WGS sequence"/>
</dbReference>
<dbReference type="InterPro" id="IPR036890">
    <property type="entry name" value="HATPase_C_sf"/>
</dbReference>
<dbReference type="PROSITE" id="PS50113">
    <property type="entry name" value="PAC"/>
    <property type="match status" value="1"/>
</dbReference>
<evidence type="ECO:0000313" key="9">
    <source>
        <dbReference type="EMBL" id="MFD0985439.1"/>
    </source>
</evidence>
<dbReference type="InterPro" id="IPR000014">
    <property type="entry name" value="PAS"/>
</dbReference>
<dbReference type="SMART" id="SM00091">
    <property type="entry name" value="PAS"/>
    <property type="match status" value="4"/>
</dbReference>
<evidence type="ECO:0000256" key="5">
    <source>
        <dbReference type="ARBA" id="ARBA00022777"/>
    </source>
</evidence>
<evidence type="ECO:0000256" key="1">
    <source>
        <dbReference type="ARBA" id="ARBA00000085"/>
    </source>
</evidence>
<dbReference type="InterPro" id="IPR003594">
    <property type="entry name" value="HATPase_dom"/>
</dbReference>
<comment type="caution">
    <text evidence="9">The sequence shown here is derived from an EMBL/GenBank/DDBJ whole genome shotgun (WGS) entry which is preliminary data.</text>
</comment>